<dbReference type="HOGENOM" id="CLU_034528_1_2_2"/>
<dbReference type="eggNOG" id="arCOG00213">
    <property type="taxonomic scope" value="Archaea"/>
</dbReference>
<evidence type="ECO:0000313" key="9">
    <source>
        <dbReference type="Proteomes" id="UP000001694"/>
    </source>
</evidence>
<accession>B1YBS8</accession>
<keyword evidence="3 4" id="KW-0592">Phosphate transport</keyword>
<dbReference type="GO" id="GO:0035435">
    <property type="term" value="P:phosphate ion transmembrane transport"/>
    <property type="evidence" value="ECO:0007669"/>
    <property type="project" value="InterPro"/>
</dbReference>
<protein>
    <recommendedName>
        <fullName evidence="4">Phosphate-binding protein</fullName>
    </recommendedName>
</protein>
<dbReference type="CDD" id="cd13565">
    <property type="entry name" value="PBP2_PstS"/>
    <property type="match status" value="1"/>
</dbReference>
<dbReference type="GO" id="GO:0042301">
    <property type="term" value="F:phosphate ion binding"/>
    <property type="evidence" value="ECO:0007669"/>
    <property type="project" value="InterPro"/>
</dbReference>
<dbReference type="GeneID" id="6164913"/>
<evidence type="ECO:0000313" key="8">
    <source>
        <dbReference type="EMBL" id="ACB39312.1"/>
    </source>
</evidence>
<dbReference type="PANTHER" id="PTHR42996:SF1">
    <property type="entry name" value="PHOSPHATE-BINDING PROTEIN PSTS"/>
    <property type="match status" value="1"/>
</dbReference>
<name>B1YBS8_PYRNV</name>
<feature type="region of interest" description="Disordered" evidence="5">
    <location>
        <begin position="30"/>
        <end position="79"/>
    </location>
</feature>
<dbReference type="InterPro" id="IPR024370">
    <property type="entry name" value="PBP_domain"/>
</dbReference>
<evidence type="ECO:0000259" key="7">
    <source>
        <dbReference type="Pfam" id="PF12849"/>
    </source>
</evidence>
<dbReference type="InterPro" id="IPR050962">
    <property type="entry name" value="Phosphate-bind_PstS"/>
</dbReference>
<dbReference type="EMBL" id="CP001014">
    <property type="protein sequence ID" value="ACB39312.1"/>
    <property type="molecule type" value="Genomic_DNA"/>
</dbReference>
<reference evidence="8" key="1">
    <citation type="submission" date="2008-03" db="EMBL/GenBank/DDBJ databases">
        <title>Complete sequence of Thermoproteus neutrophilus V24Sta.</title>
        <authorList>
            <consortium name="US DOE Joint Genome Institute"/>
            <person name="Copeland A."/>
            <person name="Lucas S."/>
            <person name="Lapidus A."/>
            <person name="Glavina del Rio T."/>
            <person name="Dalin E."/>
            <person name="Tice H."/>
            <person name="Bruce D."/>
            <person name="Goodwin L."/>
            <person name="Pitluck S."/>
            <person name="Sims D."/>
            <person name="Brettin T."/>
            <person name="Detter J.C."/>
            <person name="Han C."/>
            <person name="Kuske C.R."/>
            <person name="Schmutz J."/>
            <person name="Larimer F."/>
            <person name="Land M."/>
            <person name="Hauser L."/>
            <person name="Kyrpides N."/>
            <person name="Mikhailova N."/>
            <person name="Biddle J.F."/>
            <person name="Zhang Z."/>
            <person name="Fitz-Gibbon S.T."/>
            <person name="Lowe T.M."/>
            <person name="Saltikov C."/>
            <person name="House C.H."/>
            <person name="Richardson P."/>
        </authorList>
    </citation>
    <scope>NUCLEOTIDE SEQUENCE [LARGE SCALE GENOMIC DNA]</scope>
    <source>
        <strain evidence="8">V24Sta</strain>
    </source>
</reference>
<dbReference type="Proteomes" id="UP000001694">
    <property type="component" value="Chromosome"/>
</dbReference>
<dbReference type="OrthoDB" id="10255at2157"/>
<dbReference type="Gene3D" id="3.40.190.10">
    <property type="entry name" value="Periplasmic binding protein-like II"/>
    <property type="match status" value="2"/>
</dbReference>
<dbReference type="Pfam" id="PF12849">
    <property type="entry name" value="PBP_like_2"/>
    <property type="match status" value="1"/>
</dbReference>
<evidence type="ECO:0000256" key="6">
    <source>
        <dbReference type="SAM" id="Phobius"/>
    </source>
</evidence>
<keyword evidence="6" id="KW-0812">Transmembrane</keyword>
<evidence type="ECO:0000256" key="3">
    <source>
        <dbReference type="ARBA" id="ARBA00022592"/>
    </source>
</evidence>
<organism evidence="8 9">
    <name type="scientific">Pyrobaculum neutrophilum (strain DSM 2338 / JCM 9278 / NBRC 100436 / V24Sta)</name>
    <name type="common">Thermoproteus neutrophilus</name>
    <dbReference type="NCBI Taxonomy" id="444157"/>
    <lineage>
        <taxon>Archaea</taxon>
        <taxon>Thermoproteota</taxon>
        <taxon>Thermoprotei</taxon>
        <taxon>Thermoproteales</taxon>
        <taxon>Thermoproteaceae</taxon>
        <taxon>Pyrobaculum</taxon>
    </lineage>
</organism>
<evidence type="ECO:0000256" key="4">
    <source>
        <dbReference type="PIRNR" id="PIRNR002756"/>
    </source>
</evidence>
<dbReference type="PANTHER" id="PTHR42996">
    <property type="entry name" value="PHOSPHATE-BINDING PROTEIN PSTS"/>
    <property type="match status" value="1"/>
</dbReference>
<evidence type="ECO:0000256" key="1">
    <source>
        <dbReference type="ARBA" id="ARBA00008725"/>
    </source>
</evidence>
<keyword evidence="9" id="KW-1185">Reference proteome</keyword>
<dbReference type="InterPro" id="IPR005673">
    <property type="entry name" value="ABC_phos-bd_PstS"/>
</dbReference>
<keyword evidence="6" id="KW-0472">Membrane</keyword>
<feature type="compositionally biased region" description="Low complexity" evidence="5">
    <location>
        <begin position="30"/>
        <end position="75"/>
    </location>
</feature>
<gene>
    <name evidence="8" type="ordered locus">Tneu_0362</name>
</gene>
<keyword evidence="2 4" id="KW-0813">Transport</keyword>
<dbReference type="SUPFAM" id="SSF53850">
    <property type="entry name" value="Periplasmic binding protein-like II"/>
    <property type="match status" value="1"/>
</dbReference>
<comment type="similarity">
    <text evidence="1 4">Belongs to the PstS family.</text>
</comment>
<feature type="transmembrane region" description="Helical" evidence="6">
    <location>
        <begin position="5"/>
        <end position="25"/>
    </location>
</feature>
<dbReference type="GO" id="GO:0043190">
    <property type="term" value="C:ATP-binding cassette (ABC) transporter complex"/>
    <property type="evidence" value="ECO:0007669"/>
    <property type="project" value="InterPro"/>
</dbReference>
<evidence type="ECO:0000256" key="5">
    <source>
        <dbReference type="SAM" id="MobiDB-lite"/>
    </source>
</evidence>
<proteinExistence type="inferred from homology"/>
<sequence>MERKILYIGAVLALAIVAAVVGLYLGQQTTQPATPTPAQQTQTTPQPAQTTPATTQTPQSSPPQTSTQQPQASPPGCGGVSGEIVAGGATFPGPQYDAWIKQFSEITGGRVKITYNYLGSGAGQAGLIKGELAFAGSDLPLAPARYQEQRGKILQFPVVMGGILVVYNVPEVAYEKTGKRLNLTAEIIGDIYMGKIRYWDDPKIKAVNPALADRLPHQPITPVHRSDASGTTGWFTLFLTKAYPQWNQTVGWGLSVNWPVDQMGVARAGQGNPGVAQLVLNTPYSIGYVEYNYWVTQRQKFDAVGGYALVQNGNDGKFYDPTPETIAEAASEGLRQVAAKMGGFPSASDNWWQVVQLFAYPPRGYPIVGLSFAMIRTDYSGYPDPNTAAVVKCFFRYVLTEGQKRLVEGYLPLPPELAQVGLKAVG</sequence>
<feature type="domain" description="PBP" evidence="7">
    <location>
        <begin position="79"/>
        <end position="400"/>
    </location>
</feature>
<dbReference type="PIRSF" id="PIRSF002756">
    <property type="entry name" value="PstS"/>
    <property type="match status" value="1"/>
</dbReference>
<dbReference type="NCBIfam" id="TIGR00975">
    <property type="entry name" value="3a0107s03"/>
    <property type="match status" value="1"/>
</dbReference>
<dbReference type="STRING" id="444157.Tneu_0362"/>
<keyword evidence="6" id="KW-1133">Transmembrane helix</keyword>
<dbReference type="KEGG" id="tne:Tneu_0362"/>
<dbReference type="RefSeq" id="WP_012349732.1">
    <property type="nucleotide sequence ID" value="NC_010525.1"/>
</dbReference>
<evidence type="ECO:0000256" key="2">
    <source>
        <dbReference type="ARBA" id="ARBA00022448"/>
    </source>
</evidence>
<dbReference type="AlphaFoldDB" id="B1YBS8"/>